<dbReference type="OrthoDB" id="8961654at2759"/>
<evidence type="ECO:0000256" key="8">
    <source>
        <dbReference type="SAM" id="SignalP"/>
    </source>
</evidence>
<feature type="disulfide bond" evidence="5">
    <location>
        <begin position="151"/>
        <end position="194"/>
    </location>
</feature>
<dbReference type="Proteomes" id="UP000283210">
    <property type="component" value="Chromosome 5"/>
</dbReference>
<evidence type="ECO:0000313" key="11">
    <source>
        <dbReference type="Proteomes" id="UP000283210"/>
    </source>
</evidence>
<feature type="domain" description="Sushi" evidence="9">
    <location>
        <begin position="92"/>
        <end position="148"/>
    </location>
</feature>
<keyword evidence="7" id="KW-0812">Transmembrane</keyword>
<feature type="disulfide bond" evidence="5">
    <location>
        <begin position="180"/>
        <end position="207"/>
    </location>
</feature>
<evidence type="ECO:0000313" key="10">
    <source>
        <dbReference type="EMBL" id="RVE72909.1"/>
    </source>
</evidence>
<protein>
    <recommendedName>
        <fullName evidence="9">Sushi domain-containing protein</fullName>
    </recommendedName>
</protein>
<dbReference type="InterPro" id="IPR000436">
    <property type="entry name" value="Sushi_SCR_CCP_dom"/>
</dbReference>
<feature type="transmembrane region" description="Helical" evidence="7">
    <location>
        <begin position="299"/>
        <end position="321"/>
    </location>
</feature>
<reference evidence="10 11" key="1">
    <citation type="submission" date="2018-11" db="EMBL/GenBank/DDBJ databases">
        <authorList>
            <person name="Lopez-Roques C."/>
            <person name="Donnadieu C."/>
            <person name="Bouchez O."/>
            <person name="Klopp C."/>
            <person name="Cabau C."/>
            <person name="Zahm M."/>
        </authorList>
    </citation>
    <scope>NUCLEOTIDE SEQUENCE [LARGE SCALE GENOMIC DNA]</scope>
    <source>
        <strain evidence="10">RS831</strain>
        <tissue evidence="10">Whole body</tissue>
    </source>
</reference>
<gene>
    <name evidence="10" type="ORF">OJAV_G00044740</name>
</gene>
<evidence type="ECO:0000259" key="9">
    <source>
        <dbReference type="PROSITE" id="PS50923"/>
    </source>
</evidence>
<evidence type="ECO:0000256" key="7">
    <source>
        <dbReference type="SAM" id="Phobius"/>
    </source>
</evidence>
<proteinExistence type="predicted"/>
<keyword evidence="3 5" id="KW-1015">Disulfide bond</keyword>
<dbReference type="EMBL" id="CM012441">
    <property type="protein sequence ID" value="RVE72909.1"/>
    <property type="molecule type" value="Genomic_DNA"/>
</dbReference>
<evidence type="ECO:0000256" key="4">
    <source>
        <dbReference type="ARBA" id="ARBA00023180"/>
    </source>
</evidence>
<reference evidence="10 11" key="2">
    <citation type="submission" date="2019-01" db="EMBL/GenBank/DDBJ databases">
        <title>A chromosome length genome reference of the Java medaka (oryzias javanicus).</title>
        <authorList>
            <person name="Herpin A."/>
            <person name="Takehana Y."/>
            <person name="Naruse K."/>
            <person name="Ansai S."/>
            <person name="Kawaguchi M."/>
        </authorList>
    </citation>
    <scope>NUCLEOTIDE SEQUENCE [LARGE SCALE GENOMIC DNA]</scope>
    <source>
        <strain evidence="10">RS831</strain>
        <tissue evidence="10">Whole body</tissue>
    </source>
</reference>
<dbReference type="SMART" id="SM00032">
    <property type="entry name" value="CCP"/>
    <property type="match status" value="3"/>
</dbReference>
<feature type="domain" description="Sushi" evidence="9">
    <location>
        <begin position="149"/>
        <end position="209"/>
    </location>
</feature>
<keyword evidence="7" id="KW-0472">Membrane</keyword>
<dbReference type="PANTHER" id="PTHR19325">
    <property type="entry name" value="COMPLEMENT COMPONENT-RELATED SUSHI DOMAIN-CONTAINING"/>
    <property type="match status" value="1"/>
</dbReference>
<feature type="signal peptide" evidence="8">
    <location>
        <begin position="1"/>
        <end position="28"/>
    </location>
</feature>
<keyword evidence="1 5" id="KW-0768">Sushi</keyword>
<evidence type="ECO:0000256" key="2">
    <source>
        <dbReference type="ARBA" id="ARBA00022737"/>
    </source>
</evidence>
<dbReference type="Gene3D" id="2.10.70.10">
    <property type="entry name" value="Complement Module, domain 1"/>
    <property type="match status" value="3"/>
</dbReference>
<feature type="region of interest" description="Disordered" evidence="6">
    <location>
        <begin position="206"/>
        <end position="262"/>
    </location>
</feature>
<name>A0A3S2PQ74_ORYJA</name>
<evidence type="ECO:0000256" key="5">
    <source>
        <dbReference type="PROSITE-ProRule" id="PRU00302"/>
    </source>
</evidence>
<keyword evidence="2" id="KW-0677">Repeat</keyword>
<sequence>MEVLLDSGRLRQLKSLLLTYLLAVNAAANCDGPPKVQHDIDLSEDSMLVDQYTEGVQLSLICVSGYVRESGTGITTCKNGEWTTTDLTCKKKDCGVPNPQPHMEFDLSQGTLFGATIRVLCDKGYSLSGIAYKQCYDLGWFGKAKCNVVVCKAPPEVNNSMRSWNAEDSPKYGEIIHYNCEEGYTLIGNSSITCDENGGYTPEPPECKTIPTEAKIPTTMTSSIPRTSKTETTSTVSSATSTSHRNKFATTQAASTVSSSQEADSGSWKAFEESVTSSTSSFREVPEINANQNQVSAPLIISLATVFLVTIIVMGFLCILYQKKKGLPSSLRNFPVHVAPIL</sequence>
<dbReference type="CDD" id="cd00033">
    <property type="entry name" value="CCP"/>
    <property type="match status" value="3"/>
</dbReference>
<comment type="caution">
    <text evidence="5">Lacks conserved residue(s) required for the propagation of feature annotation.</text>
</comment>
<evidence type="ECO:0000256" key="6">
    <source>
        <dbReference type="SAM" id="MobiDB-lite"/>
    </source>
</evidence>
<feature type="domain" description="Sushi" evidence="9">
    <location>
        <begin position="28"/>
        <end position="91"/>
    </location>
</feature>
<dbReference type="SUPFAM" id="SSF57535">
    <property type="entry name" value="Complement control module/SCR domain"/>
    <property type="match status" value="3"/>
</dbReference>
<evidence type="ECO:0000256" key="1">
    <source>
        <dbReference type="ARBA" id="ARBA00022659"/>
    </source>
</evidence>
<keyword evidence="8" id="KW-0732">Signal</keyword>
<organism evidence="10 11">
    <name type="scientific">Oryzias javanicus</name>
    <name type="common">Javanese ricefish</name>
    <name type="synonym">Aplocheilus javanicus</name>
    <dbReference type="NCBI Taxonomy" id="123683"/>
    <lineage>
        <taxon>Eukaryota</taxon>
        <taxon>Metazoa</taxon>
        <taxon>Chordata</taxon>
        <taxon>Craniata</taxon>
        <taxon>Vertebrata</taxon>
        <taxon>Euteleostomi</taxon>
        <taxon>Actinopterygii</taxon>
        <taxon>Neopterygii</taxon>
        <taxon>Teleostei</taxon>
        <taxon>Neoteleostei</taxon>
        <taxon>Acanthomorphata</taxon>
        <taxon>Ovalentaria</taxon>
        <taxon>Atherinomorphae</taxon>
        <taxon>Beloniformes</taxon>
        <taxon>Adrianichthyidae</taxon>
        <taxon>Oryziinae</taxon>
        <taxon>Oryzias</taxon>
    </lineage>
</organism>
<keyword evidence="7" id="KW-1133">Transmembrane helix</keyword>
<dbReference type="InterPro" id="IPR050350">
    <property type="entry name" value="Compl-Cell_Adhes-Reg"/>
</dbReference>
<keyword evidence="11" id="KW-1185">Reference proteome</keyword>
<feature type="compositionally biased region" description="Low complexity" evidence="6">
    <location>
        <begin position="230"/>
        <end position="262"/>
    </location>
</feature>
<evidence type="ECO:0000256" key="3">
    <source>
        <dbReference type="ARBA" id="ARBA00023157"/>
    </source>
</evidence>
<dbReference type="AlphaFoldDB" id="A0A3S2PQ74"/>
<dbReference type="Pfam" id="PF00084">
    <property type="entry name" value="Sushi"/>
    <property type="match status" value="3"/>
</dbReference>
<feature type="disulfide bond" evidence="5">
    <location>
        <begin position="62"/>
        <end position="89"/>
    </location>
</feature>
<keyword evidence="4" id="KW-0325">Glycoprotein</keyword>
<dbReference type="PROSITE" id="PS50923">
    <property type="entry name" value="SUSHI"/>
    <property type="match status" value="3"/>
</dbReference>
<accession>A0A3S2PQ74</accession>
<dbReference type="InterPro" id="IPR035976">
    <property type="entry name" value="Sushi/SCR/CCP_sf"/>
</dbReference>
<feature type="chain" id="PRO_5018576384" description="Sushi domain-containing protein" evidence="8">
    <location>
        <begin position="29"/>
        <end position="342"/>
    </location>
</feature>
<dbReference type="PANTHER" id="PTHR19325:SF569">
    <property type="entry name" value="COMPLEMENT COMPONENT 4 BINDING PROTEIN, SECRETORY-RELATED"/>
    <property type="match status" value="1"/>
</dbReference>